<keyword evidence="2" id="KW-1185">Reference proteome</keyword>
<dbReference type="Proteomes" id="UP000029981">
    <property type="component" value="Chromosome 4"/>
</dbReference>
<dbReference type="EMBL" id="CM002925">
    <property type="protein sequence ID" value="KGN53170.1"/>
    <property type="molecule type" value="Genomic_DNA"/>
</dbReference>
<accession>A0A0A0KU56</accession>
<organism evidence="1 2">
    <name type="scientific">Cucumis sativus</name>
    <name type="common">Cucumber</name>
    <dbReference type="NCBI Taxonomy" id="3659"/>
    <lineage>
        <taxon>Eukaryota</taxon>
        <taxon>Viridiplantae</taxon>
        <taxon>Streptophyta</taxon>
        <taxon>Embryophyta</taxon>
        <taxon>Tracheophyta</taxon>
        <taxon>Spermatophyta</taxon>
        <taxon>Magnoliopsida</taxon>
        <taxon>eudicotyledons</taxon>
        <taxon>Gunneridae</taxon>
        <taxon>Pentapetalae</taxon>
        <taxon>rosids</taxon>
        <taxon>fabids</taxon>
        <taxon>Cucurbitales</taxon>
        <taxon>Cucurbitaceae</taxon>
        <taxon>Benincaseae</taxon>
        <taxon>Cucumis</taxon>
    </lineage>
</organism>
<dbReference type="AlphaFoldDB" id="A0A0A0KU56"/>
<proteinExistence type="predicted"/>
<name>A0A0A0KU56_CUCSA</name>
<evidence type="ECO:0000313" key="2">
    <source>
        <dbReference type="Proteomes" id="UP000029981"/>
    </source>
</evidence>
<reference evidence="1 2" key="3">
    <citation type="journal article" date="2010" name="BMC Genomics">
        <title>Transcriptome sequencing and comparative analysis of cucumber flowers with different sex types.</title>
        <authorList>
            <person name="Guo S."/>
            <person name="Zheng Y."/>
            <person name="Joung J.G."/>
            <person name="Liu S."/>
            <person name="Zhang Z."/>
            <person name="Crasta O.R."/>
            <person name="Sobral B.W."/>
            <person name="Xu Y."/>
            <person name="Huang S."/>
            <person name="Fei Z."/>
        </authorList>
    </citation>
    <scope>NUCLEOTIDE SEQUENCE [LARGE SCALE GENOMIC DNA]</scope>
    <source>
        <strain evidence="2">cv. 9930</strain>
    </source>
</reference>
<reference evidence="1 2" key="2">
    <citation type="journal article" date="2009" name="PLoS ONE">
        <title>An integrated genetic and cytogenetic map of the cucumber genome.</title>
        <authorList>
            <person name="Ren Y."/>
            <person name="Zhang Z."/>
            <person name="Liu J."/>
            <person name="Staub J.E."/>
            <person name="Han Y."/>
            <person name="Cheng Z."/>
            <person name="Li X."/>
            <person name="Lu J."/>
            <person name="Miao H."/>
            <person name="Kang H."/>
            <person name="Xie B."/>
            <person name="Gu X."/>
            <person name="Wang X."/>
            <person name="Du Y."/>
            <person name="Jin W."/>
            <person name="Huang S."/>
        </authorList>
    </citation>
    <scope>NUCLEOTIDE SEQUENCE [LARGE SCALE GENOMIC DNA]</scope>
    <source>
        <strain evidence="2">cv. 9930</strain>
    </source>
</reference>
<reference evidence="1 2" key="4">
    <citation type="journal article" date="2011" name="BMC Genomics">
        <title>RNA-Seq improves annotation of protein-coding genes in the cucumber genome.</title>
        <authorList>
            <person name="Li Z."/>
            <person name="Zhang Z."/>
            <person name="Yan P."/>
            <person name="Huang S."/>
            <person name="Fei Z."/>
            <person name="Lin K."/>
        </authorList>
    </citation>
    <scope>NUCLEOTIDE SEQUENCE [LARGE SCALE GENOMIC DNA]</scope>
    <source>
        <strain evidence="2">cv. 9930</strain>
    </source>
</reference>
<gene>
    <name evidence="1" type="ORF">Csa_4G023050</name>
</gene>
<evidence type="ECO:0000313" key="1">
    <source>
        <dbReference type="EMBL" id="KGN53170.1"/>
    </source>
</evidence>
<protein>
    <submittedName>
        <fullName evidence="1">Uncharacterized protein</fullName>
    </submittedName>
</protein>
<dbReference type="Gramene" id="KGN53170">
    <property type="protein sequence ID" value="KGN53170"/>
    <property type="gene ID" value="Csa_4G023050"/>
</dbReference>
<sequence length="86" mass="9769">MIRSELDQLKEFSRSSFIVFFQVVVLVWDAHAVACHCLAPYDLASNYKGASHGNNLTKIKSLCLEVKNPLDMEVLSLFFWFSQATV</sequence>
<reference evidence="1 2" key="1">
    <citation type="journal article" date="2009" name="Nat. Genet.">
        <title>The genome of the cucumber, Cucumis sativus L.</title>
        <authorList>
            <person name="Huang S."/>
            <person name="Li R."/>
            <person name="Zhang Z."/>
            <person name="Li L."/>
            <person name="Gu X."/>
            <person name="Fan W."/>
            <person name="Lucas W.J."/>
            <person name="Wang X."/>
            <person name="Xie B."/>
            <person name="Ni P."/>
            <person name="Ren Y."/>
            <person name="Zhu H."/>
            <person name="Li J."/>
            <person name="Lin K."/>
            <person name="Jin W."/>
            <person name="Fei Z."/>
            <person name="Li G."/>
            <person name="Staub J."/>
            <person name="Kilian A."/>
            <person name="van der Vossen E.A."/>
            <person name="Wu Y."/>
            <person name="Guo J."/>
            <person name="He J."/>
            <person name="Jia Z."/>
            <person name="Ren Y."/>
            <person name="Tian G."/>
            <person name="Lu Y."/>
            <person name="Ruan J."/>
            <person name="Qian W."/>
            <person name="Wang M."/>
            <person name="Huang Q."/>
            <person name="Li B."/>
            <person name="Xuan Z."/>
            <person name="Cao J."/>
            <person name="Asan"/>
            <person name="Wu Z."/>
            <person name="Zhang J."/>
            <person name="Cai Q."/>
            <person name="Bai Y."/>
            <person name="Zhao B."/>
            <person name="Han Y."/>
            <person name="Li Y."/>
            <person name="Li X."/>
            <person name="Wang S."/>
            <person name="Shi Q."/>
            <person name="Liu S."/>
            <person name="Cho W.K."/>
            <person name="Kim J.Y."/>
            <person name="Xu Y."/>
            <person name="Heller-Uszynska K."/>
            <person name="Miao H."/>
            <person name="Cheng Z."/>
            <person name="Zhang S."/>
            <person name="Wu J."/>
            <person name="Yang Y."/>
            <person name="Kang H."/>
            <person name="Li M."/>
            <person name="Liang H."/>
            <person name="Ren X."/>
            <person name="Shi Z."/>
            <person name="Wen M."/>
            <person name="Jian M."/>
            <person name="Yang H."/>
            <person name="Zhang G."/>
            <person name="Yang Z."/>
            <person name="Chen R."/>
            <person name="Liu S."/>
            <person name="Li J."/>
            <person name="Ma L."/>
            <person name="Liu H."/>
            <person name="Zhou Y."/>
            <person name="Zhao J."/>
            <person name="Fang X."/>
            <person name="Li G."/>
            <person name="Fang L."/>
            <person name="Li Y."/>
            <person name="Liu D."/>
            <person name="Zheng H."/>
            <person name="Zhang Y."/>
            <person name="Qin N."/>
            <person name="Li Z."/>
            <person name="Yang G."/>
            <person name="Yang S."/>
            <person name="Bolund L."/>
            <person name="Kristiansen K."/>
            <person name="Zheng H."/>
            <person name="Li S."/>
            <person name="Zhang X."/>
            <person name="Yang H."/>
            <person name="Wang J."/>
            <person name="Sun R."/>
            <person name="Zhang B."/>
            <person name="Jiang S."/>
            <person name="Wang J."/>
            <person name="Du Y."/>
            <person name="Li S."/>
        </authorList>
    </citation>
    <scope>NUCLEOTIDE SEQUENCE [LARGE SCALE GENOMIC DNA]</scope>
    <source>
        <strain evidence="2">cv. 9930</strain>
    </source>
</reference>